<feature type="binding site" evidence="10">
    <location>
        <position position="260"/>
    </location>
    <ligand>
        <name>substrate</name>
    </ligand>
</feature>
<dbReference type="UniPathway" id="UPA00038">
    <property type="reaction ID" value="UER00491"/>
</dbReference>
<feature type="binding site" evidence="11">
    <location>
        <position position="122"/>
    </location>
    <ligand>
        <name>NAD(+)</name>
        <dbReference type="ChEBI" id="CHEBI:57540"/>
    </ligand>
</feature>
<dbReference type="InterPro" id="IPR014027">
    <property type="entry name" value="UDP-Glc/GDP-Man_DH_C"/>
</dbReference>
<dbReference type="Pfam" id="PF03720">
    <property type="entry name" value="UDPG_MGDP_dh_C"/>
    <property type="match status" value="1"/>
</dbReference>
<dbReference type="GO" id="GO:0000271">
    <property type="term" value="P:polysaccharide biosynthetic process"/>
    <property type="evidence" value="ECO:0007669"/>
    <property type="project" value="InterPro"/>
</dbReference>
<dbReference type="Pfam" id="PF03721">
    <property type="entry name" value="UDPG_MGDP_dh_N"/>
    <property type="match status" value="1"/>
</dbReference>
<feature type="binding site" evidence="11">
    <location>
        <position position="86"/>
    </location>
    <ligand>
        <name>NAD(+)</name>
        <dbReference type="ChEBI" id="CHEBI:57540"/>
    </ligand>
</feature>
<dbReference type="NCBIfam" id="TIGR03026">
    <property type="entry name" value="NDP-sugDHase"/>
    <property type="match status" value="1"/>
</dbReference>
<evidence type="ECO:0000256" key="2">
    <source>
        <dbReference type="ARBA" id="ARBA00006601"/>
    </source>
</evidence>
<dbReference type="PIRSF" id="PIRSF500134">
    <property type="entry name" value="UDPglc_DH_bac"/>
    <property type="match status" value="1"/>
</dbReference>
<dbReference type="PROSITE" id="PS51257">
    <property type="entry name" value="PROKAR_LIPOPROTEIN"/>
    <property type="match status" value="1"/>
</dbReference>
<feature type="binding site" evidence="10">
    <location>
        <position position="207"/>
    </location>
    <ligand>
        <name>substrate</name>
    </ligand>
</feature>
<name>A0A1T4LR94_9HYPH</name>
<evidence type="ECO:0000256" key="10">
    <source>
        <dbReference type="PIRSR" id="PIRSR500134-2"/>
    </source>
</evidence>
<dbReference type="STRING" id="225324.SAMN02745126_01674"/>
<dbReference type="InterPro" id="IPR008927">
    <property type="entry name" value="6-PGluconate_DH-like_C_sf"/>
</dbReference>
<dbReference type="AlphaFoldDB" id="A0A1T4LR94"/>
<feature type="binding site" evidence="11">
    <location>
        <position position="30"/>
    </location>
    <ligand>
        <name>NAD(+)</name>
        <dbReference type="ChEBI" id="CHEBI:57540"/>
    </ligand>
</feature>
<feature type="active site" description="Nucleophile" evidence="9">
    <location>
        <position position="263"/>
    </location>
</feature>
<dbReference type="InterPro" id="IPR001732">
    <property type="entry name" value="UDP-Glc/GDP-Man_DH_N"/>
</dbReference>
<feature type="binding site" evidence="11">
    <location>
        <position position="266"/>
    </location>
    <ligand>
        <name>NAD(+)</name>
        <dbReference type="ChEBI" id="CHEBI:57540"/>
    </ligand>
</feature>
<feature type="binding site" evidence="11">
    <location>
        <position position="155"/>
    </location>
    <ligand>
        <name>NAD(+)</name>
        <dbReference type="ChEBI" id="CHEBI:57540"/>
    </ligand>
</feature>
<comment type="pathway">
    <text evidence="1">Nucleotide-sugar biosynthesis; UDP-alpha-D-glucuronate biosynthesis; UDP-alpha-D-glucuronate from UDP-alpha-D-glucose: step 1/1.</text>
</comment>
<dbReference type="SMART" id="SM00984">
    <property type="entry name" value="UDPG_MGDP_dh_C"/>
    <property type="match status" value="1"/>
</dbReference>
<reference evidence="14" key="1">
    <citation type="submission" date="2017-02" db="EMBL/GenBank/DDBJ databases">
        <authorList>
            <person name="Varghese N."/>
            <person name="Submissions S."/>
        </authorList>
    </citation>
    <scope>NUCLEOTIDE SEQUENCE [LARGE SCALE GENOMIC DNA]</scope>
    <source>
        <strain evidence="14">ATCC 27094</strain>
    </source>
</reference>
<evidence type="ECO:0000256" key="6">
    <source>
        <dbReference type="ARBA" id="ARBA00023027"/>
    </source>
</evidence>
<evidence type="ECO:0000256" key="5">
    <source>
        <dbReference type="ARBA" id="ARBA00023002"/>
    </source>
</evidence>
<accession>A0A1T4LR94</accession>
<dbReference type="InterPro" id="IPR014026">
    <property type="entry name" value="UDP-Glc/GDP-Man_DH_dimer"/>
</dbReference>
<dbReference type="Gene3D" id="1.20.5.100">
    <property type="entry name" value="Cytochrome c1, transmembrane anchor, C-terminal"/>
    <property type="match status" value="1"/>
</dbReference>
<protein>
    <recommendedName>
        <fullName evidence="4 8">UDP-glucose 6-dehydrogenase</fullName>
        <ecNumber evidence="3 8">1.1.1.22</ecNumber>
    </recommendedName>
</protein>
<dbReference type="SUPFAM" id="SSF51735">
    <property type="entry name" value="NAD(P)-binding Rossmann-fold domains"/>
    <property type="match status" value="1"/>
</dbReference>
<evidence type="ECO:0000256" key="11">
    <source>
        <dbReference type="PIRSR" id="PIRSR500134-3"/>
    </source>
</evidence>
<dbReference type="SUPFAM" id="SSF52413">
    <property type="entry name" value="UDP-glucose/GDP-mannose dehydrogenase C-terminal domain"/>
    <property type="match status" value="1"/>
</dbReference>
<dbReference type="InterPro" id="IPR036291">
    <property type="entry name" value="NAD(P)-bd_dom_sf"/>
</dbReference>
<dbReference type="Pfam" id="PF00984">
    <property type="entry name" value="UDPG_MGDP_dh"/>
    <property type="match status" value="1"/>
</dbReference>
<feature type="binding site" evidence="11">
    <location>
        <position position="331"/>
    </location>
    <ligand>
        <name>NAD(+)</name>
        <dbReference type="ChEBI" id="CHEBI:57540"/>
    </ligand>
</feature>
<evidence type="ECO:0000256" key="8">
    <source>
        <dbReference type="PIRNR" id="PIRNR000124"/>
    </source>
</evidence>
<keyword evidence="5 8" id="KW-0560">Oxidoreductase</keyword>
<dbReference type="PANTHER" id="PTHR43750:SF3">
    <property type="entry name" value="UDP-GLUCOSE 6-DEHYDROGENASE TUAD"/>
    <property type="match status" value="1"/>
</dbReference>
<feature type="binding site" evidence="11">
    <location>
        <position position="35"/>
    </location>
    <ligand>
        <name>NAD(+)</name>
        <dbReference type="ChEBI" id="CHEBI:57540"/>
    </ligand>
</feature>
<feature type="binding site" evidence="10">
    <location>
        <position position="324"/>
    </location>
    <ligand>
        <name>substrate</name>
    </ligand>
</feature>
<sequence length="438" mass="47200">MRIAMIGSGYVGLVSGACFAQFGHDVFCVDKDADKIARLRRGEIPIYEPGLDRLVADNVRAGRLEFGTSLADAVGNADAVFIAVGTPTRRGDGYADLTYVYAAAAEIAKAITGYTVVVTKSTVPVGTGREVARIIREAQPSGQFDVASNPEFLREGAAIEDFMKPDRVVIGVESERARDVMAAIYRPLNLIQTPMVFTNIETAEITKYAGNAFLATKITFINEIADLCEKVGADVHDVARGIGLDGRIGRKFLHPGPGFGGSCFPKDTLAFAHTGREVGAAQTIVEQVIEVNNARKKKMARKVIDFCGGSVAGLTVGVLGLTFKPNTDDMRDAPSLDIVPALQAAGAKIVAFDPEGMTEAAKLLSGVTFAKTAYEAATQADVLVVITEWHEFRGLDPRRIKEAMRQPRIVDLRNIFDPEEMRGLGFSYEGVGRPRPRT</sequence>
<feature type="domain" description="UDP-glucose/GDP-mannose dehydrogenase C-terminal" evidence="12">
    <location>
        <begin position="317"/>
        <end position="418"/>
    </location>
</feature>
<evidence type="ECO:0000256" key="1">
    <source>
        <dbReference type="ARBA" id="ARBA00004701"/>
    </source>
</evidence>
<evidence type="ECO:0000256" key="3">
    <source>
        <dbReference type="ARBA" id="ARBA00012954"/>
    </source>
</evidence>
<gene>
    <name evidence="13" type="ORF">SAMN02745126_01674</name>
</gene>
<dbReference type="Proteomes" id="UP000190092">
    <property type="component" value="Unassembled WGS sequence"/>
</dbReference>
<evidence type="ECO:0000259" key="12">
    <source>
        <dbReference type="SMART" id="SM00984"/>
    </source>
</evidence>
<dbReference type="EMBL" id="FUWJ01000001">
    <property type="protein sequence ID" value="SJZ57279.1"/>
    <property type="molecule type" value="Genomic_DNA"/>
</dbReference>
<evidence type="ECO:0000256" key="4">
    <source>
        <dbReference type="ARBA" id="ARBA00015132"/>
    </source>
</evidence>
<evidence type="ECO:0000313" key="13">
    <source>
        <dbReference type="EMBL" id="SJZ57279.1"/>
    </source>
</evidence>
<dbReference type="SUPFAM" id="SSF48179">
    <property type="entry name" value="6-phosphogluconate dehydrogenase C-terminal domain-like"/>
    <property type="match status" value="1"/>
</dbReference>
<dbReference type="PIRSF" id="PIRSF000124">
    <property type="entry name" value="UDPglc_GDPman_dh"/>
    <property type="match status" value="1"/>
</dbReference>
<dbReference type="InterPro" id="IPR036220">
    <property type="entry name" value="UDP-Glc/GDP-Man_DH_C_sf"/>
</dbReference>
<dbReference type="GO" id="GO:0051287">
    <property type="term" value="F:NAD binding"/>
    <property type="evidence" value="ECO:0007669"/>
    <property type="project" value="InterPro"/>
</dbReference>
<dbReference type="InterPro" id="IPR028357">
    <property type="entry name" value="UDPglc_DH_bac"/>
</dbReference>
<dbReference type="InterPro" id="IPR017476">
    <property type="entry name" value="UDP-Glc/GDP-Man"/>
</dbReference>
<comment type="catalytic activity">
    <reaction evidence="7 8">
        <text>UDP-alpha-D-glucose + 2 NAD(+) + H2O = UDP-alpha-D-glucuronate + 2 NADH + 3 H(+)</text>
        <dbReference type="Rhea" id="RHEA:23596"/>
        <dbReference type="ChEBI" id="CHEBI:15377"/>
        <dbReference type="ChEBI" id="CHEBI:15378"/>
        <dbReference type="ChEBI" id="CHEBI:57540"/>
        <dbReference type="ChEBI" id="CHEBI:57945"/>
        <dbReference type="ChEBI" id="CHEBI:58052"/>
        <dbReference type="ChEBI" id="CHEBI:58885"/>
        <dbReference type="EC" id="1.1.1.22"/>
    </reaction>
</comment>
<dbReference type="RefSeq" id="WP_085933278.1">
    <property type="nucleotide sequence ID" value="NZ_FUWJ01000001.1"/>
</dbReference>
<evidence type="ECO:0000256" key="9">
    <source>
        <dbReference type="PIRSR" id="PIRSR500134-1"/>
    </source>
</evidence>
<keyword evidence="14" id="KW-1185">Reference proteome</keyword>
<dbReference type="PANTHER" id="PTHR43750">
    <property type="entry name" value="UDP-GLUCOSE 6-DEHYDROGENASE TUAD"/>
    <property type="match status" value="1"/>
</dbReference>
<proteinExistence type="inferred from homology"/>
<dbReference type="Gene3D" id="3.40.50.720">
    <property type="entry name" value="NAD(P)-binding Rossmann-like Domain"/>
    <property type="match status" value="2"/>
</dbReference>
<evidence type="ECO:0000313" key="14">
    <source>
        <dbReference type="Proteomes" id="UP000190092"/>
    </source>
</evidence>
<comment type="similarity">
    <text evidence="2 8">Belongs to the UDP-glucose/GDP-mannose dehydrogenase family.</text>
</comment>
<dbReference type="GO" id="GO:0006065">
    <property type="term" value="P:UDP-glucuronate biosynthetic process"/>
    <property type="evidence" value="ECO:0007669"/>
    <property type="project" value="UniProtKB-UniPathway"/>
</dbReference>
<dbReference type="OrthoDB" id="9803238at2"/>
<evidence type="ECO:0000256" key="7">
    <source>
        <dbReference type="ARBA" id="ARBA00047473"/>
    </source>
</evidence>
<organism evidence="13 14">
    <name type="scientific">Enhydrobacter aerosaccus</name>
    <dbReference type="NCBI Taxonomy" id="225324"/>
    <lineage>
        <taxon>Bacteria</taxon>
        <taxon>Pseudomonadati</taxon>
        <taxon>Pseudomonadota</taxon>
        <taxon>Alphaproteobacteria</taxon>
        <taxon>Hyphomicrobiales</taxon>
        <taxon>Enhydrobacter</taxon>
    </lineage>
</organism>
<dbReference type="EC" id="1.1.1.22" evidence="3 8"/>
<feature type="binding site" evidence="10">
    <location>
        <begin position="252"/>
        <end position="256"/>
    </location>
    <ligand>
        <name>substrate</name>
    </ligand>
</feature>
<feature type="binding site" evidence="10">
    <location>
        <begin position="152"/>
        <end position="155"/>
    </location>
    <ligand>
        <name>substrate</name>
    </ligand>
</feature>
<keyword evidence="6 8" id="KW-0520">NAD</keyword>
<dbReference type="GO" id="GO:0003979">
    <property type="term" value="F:UDP-glucose 6-dehydrogenase activity"/>
    <property type="evidence" value="ECO:0007669"/>
    <property type="project" value="UniProtKB-EC"/>
</dbReference>